<dbReference type="PANTHER" id="PTHR45128">
    <property type="entry name" value="METHYLTRANSFERASE TYPE 11"/>
    <property type="match status" value="1"/>
</dbReference>
<name>A0A6P1D7E1_9NOCA</name>
<organism evidence="4 6">
    <name type="scientific">Nocardia cyriacigeorgica</name>
    <dbReference type="NCBI Taxonomy" id="135487"/>
    <lineage>
        <taxon>Bacteria</taxon>
        <taxon>Bacillati</taxon>
        <taxon>Actinomycetota</taxon>
        <taxon>Actinomycetes</taxon>
        <taxon>Mycobacteriales</taxon>
        <taxon>Nocardiaceae</taxon>
        <taxon>Nocardia</taxon>
    </lineage>
</organism>
<dbReference type="Proteomes" id="UP000470876">
    <property type="component" value="Unassembled WGS sequence"/>
</dbReference>
<evidence type="ECO:0000259" key="2">
    <source>
        <dbReference type="Pfam" id="PF13649"/>
    </source>
</evidence>
<evidence type="ECO:0000313" key="5">
    <source>
        <dbReference type="EMBL" id="NEW58032.1"/>
    </source>
</evidence>
<protein>
    <submittedName>
        <fullName evidence="4">Class I SAM-dependent methyltransferase</fullName>
    </submittedName>
</protein>
<dbReference type="SUPFAM" id="SSF53335">
    <property type="entry name" value="S-adenosyl-L-methionine-dependent methyltransferases"/>
    <property type="match status" value="1"/>
</dbReference>
<evidence type="ECO:0000313" key="6">
    <source>
        <dbReference type="Proteomes" id="UP000468928"/>
    </source>
</evidence>
<dbReference type="GO" id="GO:0032259">
    <property type="term" value="P:methylation"/>
    <property type="evidence" value="ECO:0007669"/>
    <property type="project" value="UniProtKB-KW"/>
</dbReference>
<evidence type="ECO:0000259" key="3">
    <source>
        <dbReference type="Pfam" id="PF21320"/>
    </source>
</evidence>
<dbReference type="InterPro" id="IPR053173">
    <property type="entry name" value="SAM-binding_MTase"/>
</dbReference>
<accession>A0A6P1D7E1</accession>
<evidence type="ECO:0000256" key="1">
    <source>
        <dbReference type="SAM" id="MobiDB-lite"/>
    </source>
</evidence>
<dbReference type="EMBL" id="JAAGUZ010000040">
    <property type="protein sequence ID" value="NEW45998.1"/>
    <property type="molecule type" value="Genomic_DNA"/>
</dbReference>
<dbReference type="Gene3D" id="3.40.50.150">
    <property type="entry name" value="Vaccinia Virus protein VP39"/>
    <property type="match status" value="1"/>
</dbReference>
<dbReference type="InterPro" id="IPR048711">
    <property type="entry name" value="WHD_Rv2258c"/>
</dbReference>
<keyword evidence="4" id="KW-0489">Methyltransferase</keyword>
<proteinExistence type="predicted"/>
<gene>
    <name evidence="4" type="ORF">GV789_16305</name>
    <name evidence="5" type="ORF">GV794_20585</name>
</gene>
<dbReference type="EMBL" id="JAAGUX010000043">
    <property type="protein sequence ID" value="NEW58032.1"/>
    <property type="molecule type" value="Genomic_DNA"/>
</dbReference>
<dbReference type="InterPro" id="IPR041698">
    <property type="entry name" value="Methyltransf_25"/>
</dbReference>
<feature type="region of interest" description="Disordered" evidence="1">
    <location>
        <begin position="1"/>
        <end position="20"/>
    </location>
</feature>
<keyword evidence="7" id="KW-1185">Reference proteome</keyword>
<dbReference type="Pfam" id="PF21320">
    <property type="entry name" value="WHD_Rv2258c"/>
    <property type="match status" value="1"/>
</dbReference>
<reference evidence="6 7" key="1">
    <citation type="submission" date="2020-01" db="EMBL/GenBank/DDBJ databases">
        <title>Genetics and antimicrobial susceptibilities of Nocardia species isolated from the soil; a comparison with species isolated from humans.</title>
        <authorList>
            <person name="Carrasco G."/>
            <person name="Monzon S."/>
            <person name="Sansegundo M."/>
            <person name="Garcia E."/>
            <person name="Garrido N."/>
            <person name="Medina M.J."/>
            <person name="Villalon P."/>
            <person name="Ramirez-Arocha A.C."/>
            <person name="Jimenez P."/>
            <person name="Cuesta I."/>
            <person name="Valdezate S."/>
        </authorList>
    </citation>
    <scope>NUCLEOTIDE SEQUENCE [LARGE SCALE GENOMIC DNA]</scope>
    <source>
        <strain evidence="4 6">CNM20110639</strain>
        <strain evidence="5 7">CNM20110649</strain>
    </source>
</reference>
<dbReference type="GO" id="GO:0008168">
    <property type="term" value="F:methyltransferase activity"/>
    <property type="evidence" value="ECO:0007669"/>
    <property type="project" value="UniProtKB-KW"/>
</dbReference>
<feature type="domain" description="Methyltransferase" evidence="2">
    <location>
        <begin position="194"/>
        <end position="294"/>
    </location>
</feature>
<dbReference type="Pfam" id="PF13649">
    <property type="entry name" value="Methyltransf_25"/>
    <property type="match status" value="1"/>
</dbReference>
<dbReference type="CDD" id="cd02440">
    <property type="entry name" value="AdoMet_MTases"/>
    <property type="match status" value="1"/>
</dbReference>
<dbReference type="AlphaFoldDB" id="A0A6P1D7E1"/>
<dbReference type="Proteomes" id="UP000468928">
    <property type="component" value="Unassembled WGS sequence"/>
</dbReference>
<dbReference type="InterPro" id="IPR029063">
    <property type="entry name" value="SAM-dependent_MTases_sf"/>
</dbReference>
<feature type="domain" description="S-adenosylmethionine-dependent methyltransferase Rv2258c-like winged HTH" evidence="3">
    <location>
        <begin position="41"/>
        <end position="113"/>
    </location>
</feature>
<keyword evidence="4" id="KW-0808">Transferase</keyword>
<dbReference type="RefSeq" id="WP_163829472.1">
    <property type="nucleotide sequence ID" value="NZ_JAAGUX010000043.1"/>
</dbReference>
<evidence type="ECO:0000313" key="4">
    <source>
        <dbReference type="EMBL" id="NEW45998.1"/>
    </source>
</evidence>
<feature type="compositionally biased region" description="Polar residues" evidence="1">
    <location>
        <begin position="1"/>
        <end position="12"/>
    </location>
</feature>
<evidence type="ECO:0000313" key="7">
    <source>
        <dbReference type="Proteomes" id="UP000470876"/>
    </source>
</evidence>
<sequence length="377" mass="39893">MSSTDIPTTTDTGLPGAETDGRGQALAERLFADMLSGLELLTVELGRRLGLYRALHDAGPTTADRFADRAAIAQRYAREWLEQQAAAGIIDVVTAGSTTDREYALPAAHVGVLLDETDPLHLAGGAMGVEGIALTLPEVAAAYRTGTGVGYERFGDEIRRGIASLNRPMFTHELAGWVRALPDVAARLDSGGVVLDAGCGSGWSSVALAKAFPAARVVGVDLDTASVAEARRNVESEGLSDRVRVVEANSADGRALQAAAGARCQLVTVFEALHDMGEPVRALAAFAEVLAPGGAVLVADERVGAEFTAPADELDRLNYAFSVLHCLPATMAESTHIANGTVLRPDTVRSWAQAAGFDRIEELPIDNELWRFYRLSE</sequence>
<dbReference type="PANTHER" id="PTHR45128:SF2">
    <property type="entry name" value="METHYLTRANSFERASE DOMAIN-CONTAINING PROTEIN"/>
    <property type="match status" value="1"/>
</dbReference>
<comment type="caution">
    <text evidence="4">The sequence shown here is derived from an EMBL/GenBank/DDBJ whole genome shotgun (WGS) entry which is preliminary data.</text>
</comment>